<dbReference type="AlphaFoldDB" id="A0A4P6MUX1"/>
<feature type="region of interest" description="Disordered" evidence="2">
    <location>
        <begin position="472"/>
        <end position="518"/>
    </location>
</feature>
<dbReference type="Proteomes" id="UP000290408">
    <property type="component" value="Chromosome"/>
</dbReference>
<dbReference type="Pfam" id="PF00498">
    <property type="entry name" value="FHA"/>
    <property type="match status" value="1"/>
</dbReference>
<dbReference type="Gene3D" id="2.60.200.20">
    <property type="match status" value="1"/>
</dbReference>
<dbReference type="InterPro" id="IPR000253">
    <property type="entry name" value="FHA_dom"/>
</dbReference>
<dbReference type="SUPFAM" id="SSF49879">
    <property type="entry name" value="SMAD/FHA domain"/>
    <property type="match status" value="1"/>
</dbReference>
<dbReference type="SMART" id="SM00240">
    <property type="entry name" value="FHA"/>
    <property type="match status" value="1"/>
</dbReference>
<gene>
    <name evidence="4" type="ORF">EXU32_15575</name>
</gene>
<feature type="region of interest" description="Disordered" evidence="2">
    <location>
        <begin position="157"/>
        <end position="450"/>
    </location>
</feature>
<organism evidence="4 5">
    <name type="scientific">Janibacter limosus</name>
    <dbReference type="NCBI Taxonomy" id="53458"/>
    <lineage>
        <taxon>Bacteria</taxon>
        <taxon>Bacillati</taxon>
        <taxon>Actinomycetota</taxon>
        <taxon>Actinomycetes</taxon>
        <taxon>Micrococcales</taxon>
        <taxon>Intrasporangiaceae</taxon>
        <taxon>Janibacter</taxon>
    </lineage>
</organism>
<evidence type="ECO:0000256" key="2">
    <source>
        <dbReference type="SAM" id="MobiDB-lite"/>
    </source>
</evidence>
<keyword evidence="1" id="KW-0597">Phosphoprotein</keyword>
<feature type="compositionally biased region" description="Low complexity" evidence="2">
    <location>
        <begin position="272"/>
        <end position="285"/>
    </location>
</feature>
<sequence length="653" mass="65609">MQTRIESREGWIEIARDGIHLLAKGDDSLAARLEAALAGADGDDPTDVVTDELSTGGIRRTPDFALVDETSGRVLVRGAASVAVTRTDGSTQTVSAPARGPWADEDLEGDVADVVLGTGEPETAAEPAAIEAEPETAREPETTVEAEALEPADAVEAPAPETPAEPGATGLQSGATGWAMPSVFGRDTQAGPEQATPAPTDEAPTDQVPVEEAEVIETPAPAGQDLVADQPQDGAAPDAAPMDDALDAPSDDDDELPSFDFLFGNTQHHRSSLLAASAADASQDAPIDSGPVAAAGGFQPSEDPAGATLAPPSEEDGHPEPTPSGPTVADHSGGLPPMPGSAPFVEEPDQDHPDDQPAAPVAGGGPARVQAARDDAPGHEPGGGRPQFADGHLVGSRVPQAAPSSGTPSSGTPSSGTPSTQTPGTSSPVGDSGPSPATSEADDSSGVISSVPWGAGAAPVAGPVASAPGMPFGLPALPTPDAGAAQTADPEPAAAEGAEGDGPMVLSVRCSSGHHNAPHATRCRVCGQDLPSQQPEPTPRPALGQLRLSTGDVVTLDRGVLIGRAPRAADTGAGSPHLVRISSPDNEISRNHVEIVLDGWHVLVRDLGSTNGTTVALPGSSPIRVRPGDQQTIEPGTTITLADQVSMVFEVTG</sequence>
<evidence type="ECO:0000259" key="3">
    <source>
        <dbReference type="PROSITE" id="PS50006"/>
    </source>
</evidence>
<keyword evidence="5" id="KW-1185">Reference proteome</keyword>
<feature type="compositionally biased region" description="Low complexity" evidence="2">
    <location>
        <begin position="403"/>
        <end position="428"/>
    </location>
</feature>
<evidence type="ECO:0000256" key="1">
    <source>
        <dbReference type="ARBA" id="ARBA00022553"/>
    </source>
</evidence>
<feature type="compositionally biased region" description="Low complexity" evidence="2">
    <location>
        <begin position="228"/>
        <end position="243"/>
    </location>
</feature>
<dbReference type="PROSITE" id="PS50006">
    <property type="entry name" value="FHA_DOMAIN"/>
    <property type="match status" value="1"/>
</dbReference>
<feature type="compositionally biased region" description="Acidic residues" evidence="2">
    <location>
        <begin position="244"/>
        <end position="257"/>
    </location>
</feature>
<protein>
    <submittedName>
        <fullName evidence="4">FHA domain-containing protein</fullName>
    </submittedName>
</protein>
<feature type="region of interest" description="Disordered" evidence="2">
    <location>
        <begin position="121"/>
        <end position="143"/>
    </location>
</feature>
<evidence type="ECO:0000313" key="5">
    <source>
        <dbReference type="Proteomes" id="UP000290408"/>
    </source>
</evidence>
<evidence type="ECO:0000313" key="4">
    <source>
        <dbReference type="EMBL" id="QBF47544.1"/>
    </source>
</evidence>
<feature type="compositionally biased region" description="Low complexity" evidence="2">
    <location>
        <begin position="121"/>
        <end position="131"/>
    </location>
</feature>
<dbReference type="RefSeq" id="WP_130630730.1">
    <property type="nucleotide sequence ID" value="NZ_CP036164.1"/>
</dbReference>
<feature type="compositionally biased region" description="Low complexity" evidence="2">
    <location>
        <begin position="157"/>
        <end position="168"/>
    </location>
</feature>
<dbReference type="OrthoDB" id="5485098at2"/>
<reference evidence="4 5" key="1">
    <citation type="submission" date="2019-02" db="EMBL/GenBank/DDBJ databases">
        <title>Genomic data mining of an Antarctic deep-sea actinobacterium, Janibacterlimosus P3-3-X1.</title>
        <authorList>
            <person name="Liao L."/>
            <person name="Chen B."/>
        </authorList>
    </citation>
    <scope>NUCLEOTIDE SEQUENCE [LARGE SCALE GENOMIC DNA]</scope>
    <source>
        <strain evidence="4 5">P3-3-X1</strain>
    </source>
</reference>
<name>A0A4P6MUX1_9MICO</name>
<dbReference type="EMBL" id="CP036164">
    <property type="protein sequence ID" value="QBF47544.1"/>
    <property type="molecule type" value="Genomic_DNA"/>
</dbReference>
<proteinExistence type="predicted"/>
<accession>A0A4P6MUX1</accession>
<dbReference type="KEGG" id="jli:EXU32_15575"/>
<feature type="domain" description="FHA" evidence="3">
    <location>
        <begin position="560"/>
        <end position="615"/>
    </location>
</feature>
<dbReference type="InterPro" id="IPR008984">
    <property type="entry name" value="SMAD_FHA_dom_sf"/>
</dbReference>
<feature type="compositionally biased region" description="Low complexity" evidence="2">
    <location>
        <begin position="482"/>
        <end position="503"/>
    </location>
</feature>
<dbReference type="CDD" id="cd00060">
    <property type="entry name" value="FHA"/>
    <property type="match status" value="1"/>
</dbReference>